<protein>
    <submittedName>
        <fullName evidence="1">Uncharacterized protein</fullName>
    </submittedName>
</protein>
<dbReference type="Gene3D" id="1.10.357.40">
    <property type="entry name" value="YbiA-like"/>
    <property type="match status" value="1"/>
</dbReference>
<dbReference type="SUPFAM" id="SSF143990">
    <property type="entry name" value="YbiA-like"/>
    <property type="match status" value="1"/>
</dbReference>
<dbReference type="GeneID" id="55604483"/>
<dbReference type="Pfam" id="PF08010">
    <property type="entry name" value="Phage_30_3"/>
    <property type="match status" value="1"/>
</dbReference>
<name>A0A223LEX1_9CAUD</name>
<dbReference type="InterPro" id="IPR012596">
    <property type="entry name" value="Phage_T4_Y12G"/>
</dbReference>
<keyword evidence="2" id="KW-1185">Reference proteome</keyword>
<dbReference type="KEGG" id="vg:55604483"/>
<organism evidence="1 2">
    <name type="scientific">Aeromonas phage AS-zj</name>
    <dbReference type="NCBI Taxonomy" id="2024208"/>
    <lineage>
        <taxon>Viruses</taxon>
        <taxon>Duplodnaviria</taxon>
        <taxon>Heunggongvirae</taxon>
        <taxon>Uroviricota</taxon>
        <taxon>Caudoviricetes</taxon>
        <taxon>Pantevenvirales</taxon>
        <taxon>Straboviridae</taxon>
        <taxon>Emmerichvirinae</taxon>
        <taxon>Ceceduovirus</taxon>
        <taxon>Ceceduovirus aszj</taxon>
    </lineage>
</organism>
<proteinExistence type="predicted"/>
<accession>A0A223LEX1</accession>
<dbReference type="Proteomes" id="UP000226092">
    <property type="component" value="Segment"/>
</dbReference>
<sequence>MAIIDIYSGSRDWIERELSNFTEHPFTFDGVYYRTIEAFLQSLKYENPPDINNLRGHEVYKVCHSNRGWQKDLTMWYKGKPVNRLSEAYSNLLYNAYLSMAEQNKSFLEALVHSKPHILAHTMGCKDPHITILTEKEFCDILNEIREQL</sequence>
<evidence type="ECO:0000313" key="2">
    <source>
        <dbReference type="Proteomes" id="UP000226092"/>
    </source>
</evidence>
<dbReference type="EMBL" id="MF448340">
    <property type="protein sequence ID" value="ASU00436.1"/>
    <property type="molecule type" value="Genomic_DNA"/>
</dbReference>
<dbReference type="RefSeq" id="YP_009834416.1">
    <property type="nucleotide sequence ID" value="NC_048673.1"/>
</dbReference>
<evidence type="ECO:0000313" key="1">
    <source>
        <dbReference type="EMBL" id="ASU00436.1"/>
    </source>
</evidence>
<reference evidence="1 2" key="1">
    <citation type="submission" date="2017-07" db="EMBL/GenBank/DDBJ databases">
        <title>In vitro design and evaluation of phage cocktails against multidrug-resistant Aeromonas salmonicida.</title>
        <authorList>
            <person name="Chen L."/>
            <person name="Yuan S."/>
            <person name="Ma Y."/>
        </authorList>
    </citation>
    <scope>NUCLEOTIDE SEQUENCE [LARGE SCALE GENOMIC DNA]</scope>
</reference>
<dbReference type="InterPro" id="IPR037238">
    <property type="entry name" value="YbiA-like_sf"/>
</dbReference>